<proteinExistence type="predicted"/>
<feature type="non-terminal residue" evidence="1">
    <location>
        <position position="46"/>
    </location>
</feature>
<dbReference type="EMBL" id="UINC01009280">
    <property type="protein sequence ID" value="SVA41649.1"/>
    <property type="molecule type" value="Genomic_DNA"/>
</dbReference>
<gene>
    <name evidence="1" type="ORF">METZ01_LOCUS94503</name>
</gene>
<dbReference type="AlphaFoldDB" id="A0A381VMU5"/>
<name>A0A381VMU5_9ZZZZ</name>
<accession>A0A381VMU5</accession>
<protein>
    <submittedName>
        <fullName evidence="1">Uncharacterized protein</fullName>
    </submittedName>
</protein>
<evidence type="ECO:0000313" key="1">
    <source>
        <dbReference type="EMBL" id="SVA41649.1"/>
    </source>
</evidence>
<reference evidence="1" key="1">
    <citation type="submission" date="2018-05" db="EMBL/GenBank/DDBJ databases">
        <authorList>
            <person name="Lanie J.A."/>
            <person name="Ng W.-L."/>
            <person name="Kazmierczak K.M."/>
            <person name="Andrzejewski T.M."/>
            <person name="Davidsen T.M."/>
            <person name="Wayne K.J."/>
            <person name="Tettelin H."/>
            <person name="Glass J.I."/>
            <person name="Rusch D."/>
            <person name="Podicherti R."/>
            <person name="Tsui H.-C.T."/>
            <person name="Winkler M.E."/>
        </authorList>
    </citation>
    <scope>NUCLEOTIDE SEQUENCE</scope>
</reference>
<feature type="non-terminal residue" evidence="1">
    <location>
        <position position="1"/>
    </location>
</feature>
<sequence>VICIDSGEFSGSNSNAGSIHVQLQSRNFRLNPHLIDNLLENLPFYK</sequence>
<organism evidence="1">
    <name type="scientific">marine metagenome</name>
    <dbReference type="NCBI Taxonomy" id="408172"/>
    <lineage>
        <taxon>unclassified sequences</taxon>
        <taxon>metagenomes</taxon>
        <taxon>ecological metagenomes</taxon>
    </lineage>
</organism>